<accession>A0ABN7AJ56</accession>
<dbReference type="Gene3D" id="3.30.420.10">
    <property type="entry name" value="Ribonuclease H-like superfamily/Ribonuclease H"/>
    <property type="match status" value="1"/>
</dbReference>
<evidence type="ECO:0000313" key="3">
    <source>
        <dbReference type="Proteomes" id="UP001307889"/>
    </source>
</evidence>
<evidence type="ECO:0000313" key="2">
    <source>
        <dbReference type="EMBL" id="BES92291.1"/>
    </source>
</evidence>
<evidence type="ECO:0008006" key="4">
    <source>
        <dbReference type="Google" id="ProtNLM"/>
    </source>
</evidence>
<dbReference type="InterPro" id="IPR036397">
    <property type="entry name" value="RNaseH_sf"/>
</dbReference>
<proteinExistence type="predicted"/>
<sequence length="193" mass="22003">MLVRDVLSSPSKNPSRPMEERLAQCLFAYRNTPNTVTGKSPADMLLSHSPRTHLSMLSPKDQVESFPDERYIPQSFEINQKVLVKNPHKGIMKWLPGRVMSRVGRVVYLAKLIGGAIRKCHVNQMRLSGLPDSAHPERRDLDWWRPERNGQAVNGESPKRGQSGSRSPVQLPRSPRPQREKHPPKRFSHSAYD</sequence>
<keyword evidence="3" id="KW-1185">Reference proteome</keyword>
<name>A0ABN7AJ56_9HEMI</name>
<feature type="compositionally biased region" description="Basic and acidic residues" evidence="1">
    <location>
        <begin position="134"/>
        <end position="148"/>
    </location>
</feature>
<gene>
    <name evidence="2" type="ORF">NTJ_05100</name>
</gene>
<dbReference type="EMBL" id="AP028911">
    <property type="protein sequence ID" value="BES92291.1"/>
    <property type="molecule type" value="Genomic_DNA"/>
</dbReference>
<feature type="region of interest" description="Disordered" evidence="1">
    <location>
        <begin position="128"/>
        <end position="193"/>
    </location>
</feature>
<feature type="compositionally biased region" description="Basic residues" evidence="1">
    <location>
        <begin position="182"/>
        <end position="193"/>
    </location>
</feature>
<protein>
    <recommendedName>
        <fullName evidence="4">DUF5641 domain-containing protein</fullName>
    </recommendedName>
</protein>
<reference evidence="2 3" key="1">
    <citation type="submission" date="2023-09" db="EMBL/GenBank/DDBJ databases">
        <title>Nesidiocoris tenuis whole genome shotgun sequence.</title>
        <authorList>
            <person name="Shibata T."/>
            <person name="Shimoda M."/>
            <person name="Kobayashi T."/>
            <person name="Uehara T."/>
        </authorList>
    </citation>
    <scope>NUCLEOTIDE SEQUENCE [LARGE SCALE GENOMIC DNA]</scope>
    <source>
        <strain evidence="2 3">Japan</strain>
    </source>
</reference>
<organism evidence="2 3">
    <name type="scientific">Nesidiocoris tenuis</name>
    <dbReference type="NCBI Taxonomy" id="355587"/>
    <lineage>
        <taxon>Eukaryota</taxon>
        <taxon>Metazoa</taxon>
        <taxon>Ecdysozoa</taxon>
        <taxon>Arthropoda</taxon>
        <taxon>Hexapoda</taxon>
        <taxon>Insecta</taxon>
        <taxon>Pterygota</taxon>
        <taxon>Neoptera</taxon>
        <taxon>Paraneoptera</taxon>
        <taxon>Hemiptera</taxon>
        <taxon>Heteroptera</taxon>
        <taxon>Panheteroptera</taxon>
        <taxon>Cimicomorpha</taxon>
        <taxon>Miridae</taxon>
        <taxon>Dicyphina</taxon>
        <taxon>Nesidiocoris</taxon>
    </lineage>
</organism>
<evidence type="ECO:0000256" key="1">
    <source>
        <dbReference type="SAM" id="MobiDB-lite"/>
    </source>
</evidence>
<dbReference type="Proteomes" id="UP001307889">
    <property type="component" value="Chromosome 3"/>
</dbReference>